<dbReference type="Proteomes" id="UP000030758">
    <property type="component" value="Unassembled WGS sequence"/>
</dbReference>
<dbReference type="Proteomes" id="UP000030764">
    <property type="component" value="Unassembled WGS sequence"/>
</dbReference>
<sequence length="82" mass="9409">MASAGWAPPEMLRRRSDFTEGFNNLSAQKNETWITRPENDCKEGRAKQAKVSNVWHLGIFALFRFPVNCNAKWYLCSPCNNS</sequence>
<proteinExistence type="predicted"/>
<evidence type="ECO:0000313" key="1">
    <source>
        <dbReference type="EMBL" id="KFD50837.1"/>
    </source>
</evidence>
<reference evidence="2 3" key="1">
    <citation type="journal article" date="2014" name="Nat. Genet.">
        <title>Genome and transcriptome of the porcine whipworm Trichuris suis.</title>
        <authorList>
            <person name="Jex A.R."/>
            <person name="Nejsum P."/>
            <person name="Schwarz E.M."/>
            <person name="Hu L."/>
            <person name="Young N.D."/>
            <person name="Hall R.S."/>
            <person name="Korhonen P.K."/>
            <person name="Liao S."/>
            <person name="Thamsborg S."/>
            <person name="Xia J."/>
            <person name="Xu P."/>
            <person name="Wang S."/>
            <person name="Scheerlinck J.P."/>
            <person name="Hofmann A."/>
            <person name="Sternberg P.W."/>
            <person name="Wang J."/>
            <person name="Gasser R.B."/>
        </authorList>
    </citation>
    <scope>NUCLEOTIDE SEQUENCE [LARGE SCALE GENOMIC DNA]</scope>
    <source>
        <strain evidence="2">DCEP-RM93F</strain>
        <strain evidence="1">DCEP-RM93M</strain>
    </source>
</reference>
<protein>
    <submittedName>
        <fullName evidence="2">Uncharacterized protein</fullName>
    </submittedName>
</protein>
<organism evidence="2">
    <name type="scientific">Trichuris suis</name>
    <name type="common">pig whipworm</name>
    <dbReference type="NCBI Taxonomy" id="68888"/>
    <lineage>
        <taxon>Eukaryota</taxon>
        <taxon>Metazoa</taxon>
        <taxon>Ecdysozoa</taxon>
        <taxon>Nematoda</taxon>
        <taxon>Enoplea</taxon>
        <taxon>Dorylaimia</taxon>
        <taxon>Trichinellida</taxon>
        <taxon>Trichuridae</taxon>
        <taxon>Trichuris</taxon>
    </lineage>
</organism>
<evidence type="ECO:0000313" key="3">
    <source>
        <dbReference type="Proteomes" id="UP000030764"/>
    </source>
</evidence>
<keyword evidence="3" id="KW-1185">Reference proteome</keyword>
<evidence type="ECO:0000313" key="2">
    <source>
        <dbReference type="EMBL" id="KFD68918.1"/>
    </source>
</evidence>
<name>A0A085NHH2_9BILA</name>
<dbReference type="AlphaFoldDB" id="A0A085NHH2"/>
<dbReference type="EMBL" id="KL363247">
    <property type="protein sequence ID" value="KFD50837.1"/>
    <property type="molecule type" value="Genomic_DNA"/>
</dbReference>
<gene>
    <name evidence="1" type="ORF">M513_08275</name>
    <name evidence="2" type="ORF">M514_08275</name>
</gene>
<dbReference type="EMBL" id="KL367500">
    <property type="protein sequence ID" value="KFD68918.1"/>
    <property type="molecule type" value="Genomic_DNA"/>
</dbReference>
<accession>A0A085NHH2</accession>